<dbReference type="OrthoDB" id="209323at2"/>
<dbReference type="PANTHER" id="PTHR43264">
    <property type="match status" value="1"/>
</dbReference>
<evidence type="ECO:0000313" key="2">
    <source>
        <dbReference type="EMBL" id="ADG69041.1"/>
    </source>
</evidence>
<protein>
    <submittedName>
        <fullName evidence="2">Inosine/uridine-preferring nucleoside hydrolase</fullName>
    </submittedName>
</protein>
<proteinExistence type="predicted"/>
<dbReference type="SUPFAM" id="SSF53590">
    <property type="entry name" value="Nucleoside hydrolase"/>
    <property type="match status" value="1"/>
</dbReference>
<dbReference type="Proteomes" id="UP000002220">
    <property type="component" value="Chromosome"/>
</dbReference>
<dbReference type="eggNOG" id="COG1957">
    <property type="taxonomic scope" value="Bacteria"/>
</dbReference>
<dbReference type="RefSeq" id="WP_013111472.1">
    <property type="nucleotide sequence ID" value="NC_014148.1"/>
</dbReference>
<dbReference type="EMBL" id="CP001744">
    <property type="protein sequence ID" value="ADG69041.1"/>
    <property type="molecule type" value="Genomic_DNA"/>
</dbReference>
<reference evidence="2 3" key="1">
    <citation type="journal article" date="2010" name="Stand. Genomic Sci.">
        <title>Complete genome sequence of Planctomyces limnophilus type strain (Mu 290).</title>
        <authorList>
            <person name="Labutti K."/>
            <person name="Sikorski J."/>
            <person name="Schneider S."/>
            <person name="Nolan M."/>
            <person name="Lucas S."/>
            <person name="Glavina Del Rio T."/>
            <person name="Tice H."/>
            <person name="Cheng J.F."/>
            <person name="Goodwin L."/>
            <person name="Pitluck S."/>
            <person name="Liolios K."/>
            <person name="Ivanova N."/>
            <person name="Mavromatis K."/>
            <person name="Mikhailova N."/>
            <person name="Pati A."/>
            <person name="Chen A."/>
            <person name="Palaniappan K."/>
            <person name="Land M."/>
            <person name="Hauser L."/>
            <person name="Chang Y.J."/>
            <person name="Jeffries C.D."/>
            <person name="Tindall B.J."/>
            <person name="Rohde M."/>
            <person name="Goker M."/>
            <person name="Woyke T."/>
            <person name="Bristow J."/>
            <person name="Eisen J.A."/>
            <person name="Markowitz V."/>
            <person name="Hugenholtz P."/>
            <person name="Kyrpides N.C."/>
            <person name="Klenk H.P."/>
            <person name="Lapidus A."/>
        </authorList>
    </citation>
    <scope>NUCLEOTIDE SEQUENCE [LARGE SCALE GENOMIC DNA]</scope>
    <source>
        <strain evidence="3">ATCC 43296 / DSM 3776 / IFAM 1008 / 290</strain>
    </source>
</reference>
<dbReference type="KEGG" id="plm:Plim_3227"/>
<evidence type="ECO:0000313" key="3">
    <source>
        <dbReference type="Proteomes" id="UP000002220"/>
    </source>
</evidence>
<sequence length="350" mass="38484">MGFNQREIRVLLRRLVCFTVLPCMWLFTITNRAVAAEIEPIPVILDTDMGNDIDDVFAMGILHALHSRGECKIVATTVSKNHPLSGPFCDVLNTFYGRADIPIGVLQTGTTSGDGPYLAQVMKPLANGSPAFAHRLQTSNDAPNAVAVLRRGLAGLQDASAVVVAIGPLTNIRDLLESRPDEHSPLHGRELVAAKVRLLVVMAGDFSKPKAEFNIFSDSIAAAKVFNDWPGDVVACPFEMGEWMHYPEMSLEKDFRVPERHPLLVADLATFGGKRNGFMAWDLVAVLHAVRPDRDYFNMSKPGKIDLDSENVTRLKEDNEGKHRYLIPRGGPERVREAITSLASQPPSIP</sequence>
<evidence type="ECO:0000259" key="1">
    <source>
        <dbReference type="Pfam" id="PF01156"/>
    </source>
</evidence>
<keyword evidence="2" id="KW-0378">Hydrolase</keyword>
<name>D5STL2_PLAL2</name>
<dbReference type="Gene3D" id="3.90.245.10">
    <property type="entry name" value="Ribonucleoside hydrolase-like"/>
    <property type="match status" value="1"/>
</dbReference>
<dbReference type="InterPro" id="IPR036452">
    <property type="entry name" value="Ribo_hydro-like"/>
</dbReference>
<organism evidence="2 3">
    <name type="scientific">Planctopirus limnophila (strain ATCC 43296 / DSM 3776 / IFAM 1008 / Mu 290)</name>
    <name type="common">Planctomyces limnophilus</name>
    <dbReference type="NCBI Taxonomy" id="521674"/>
    <lineage>
        <taxon>Bacteria</taxon>
        <taxon>Pseudomonadati</taxon>
        <taxon>Planctomycetota</taxon>
        <taxon>Planctomycetia</taxon>
        <taxon>Planctomycetales</taxon>
        <taxon>Planctomycetaceae</taxon>
        <taxon>Planctopirus</taxon>
    </lineage>
</organism>
<dbReference type="PANTHER" id="PTHR43264:SF1">
    <property type="entry name" value="INOSINE_URIDINE-PREFERRING NUCLEOSIDE HYDROLASE DOMAIN-CONTAINING PROTEIN"/>
    <property type="match status" value="1"/>
</dbReference>
<dbReference type="InterPro" id="IPR001910">
    <property type="entry name" value="Inosine/uridine_hydrolase_dom"/>
</dbReference>
<keyword evidence="3" id="KW-1185">Reference proteome</keyword>
<accession>D5STL2</accession>
<dbReference type="STRING" id="521674.Plim_3227"/>
<dbReference type="GO" id="GO:0016799">
    <property type="term" value="F:hydrolase activity, hydrolyzing N-glycosyl compounds"/>
    <property type="evidence" value="ECO:0007669"/>
    <property type="project" value="InterPro"/>
</dbReference>
<dbReference type="AlphaFoldDB" id="D5STL2"/>
<dbReference type="CDD" id="cd02652">
    <property type="entry name" value="nuc_hydro_2"/>
    <property type="match status" value="1"/>
</dbReference>
<dbReference type="Pfam" id="PF01156">
    <property type="entry name" value="IU_nuc_hydro"/>
    <property type="match status" value="1"/>
</dbReference>
<dbReference type="HOGENOM" id="CLU_055874_0_0_0"/>
<gene>
    <name evidence="2" type="ordered locus">Plim_3227</name>
</gene>
<feature type="domain" description="Inosine/uridine-preferring nucleoside hydrolase" evidence="1">
    <location>
        <begin position="43"/>
        <end position="305"/>
    </location>
</feature>